<accession>G4YHY9</accession>
<name>G4YHY9_PHYSP</name>
<sequence length="218" mass="24805">MSTKVELNKNGRPVNWHGQCWAYYKSMMMIALEDKGVMDYATGKKTLATAASDDEKNTFGESQVKVKQIIMSSLSMELGQQVMTKPTGKDMWKYLEEIYEGKTNAATRTNQEIILFNKLQTTRCKPNWDVRQHINNIDPIFIDMLMRSLPTNSRFDRLRGMFETGASEVDTPDKLKDQILRMDSYNRCDGELGVGGPAAAQNQTPHQAPKQKPQQLPH</sequence>
<evidence type="ECO:0000313" key="2">
    <source>
        <dbReference type="EMBL" id="EGZ26576.1"/>
    </source>
</evidence>
<evidence type="ECO:0000256" key="1">
    <source>
        <dbReference type="SAM" id="MobiDB-lite"/>
    </source>
</evidence>
<dbReference type="Proteomes" id="UP000002640">
    <property type="component" value="Unassembled WGS sequence"/>
</dbReference>
<dbReference type="GeneID" id="20654276"/>
<keyword evidence="3" id="KW-1185">Reference proteome</keyword>
<proteinExistence type="predicted"/>
<evidence type="ECO:0000313" key="3">
    <source>
        <dbReference type="Proteomes" id="UP000002640"/>
    </source>
</evidence>
<dbReference type="EMBL" id="JH159151">
    <property type="protein sequence ID" value="EGZ26576.1"/>
    <property type="molecule type" value="Genomic_DNA"/>
</dbReference>
<dbReference type="Pfam" id="PF14223">
    <property type="entry name" value="Retrotran_gag_2"/>
    <property type="match status" value="1"/>
</dbReference>
<feature type="region of interest" description="Disordered" evidence="1">
    <location>
        <begin position="191"/>
        <end position="218"/>
    </location>
</feature>
<reference evidence="2 3" key="1">
    <citation type="journal article" date="2006" name="Science">
        <title>Phytophthora genome sequences uncover evolutionary origins and mechanisms of pathogenesis.</title>
        <authorList>
            <person name="Tyler B.M."/>
            <person name="Tripathy S."/>
            <person name="Zhang X."/>
            <person name="Dehal P."/>
            <person name="Jiang R.H."/>
            <person name="Aerts A."/>
            <person name="Arredondo F.D."/>
            <person name="Baxter L."/>
            <person name="Bensasson D."/>
            <person name="Beynon J.L."/>
            <person name="Chapman J."/>
            <person name="Damasceno C.M."/>
            <person name="Dorrance A.E."/>
            <person name="Dou D."/>
            <person name="Dickerman A.W."/>
            <person name="Dubchak I.L."/>
            <person name="Garbelotto M."/>
            <person name="Gijzen M."/>
            <person name="Gordon S.G."/>
            <person name="Govers F."/>
            <person name="Grunwald N.J."/>
            <person name="Huang W."/>
            <person name="Ivors K.L."/>
            <person name="Jones R.W."/>
            <person name="Kamoun S."/>
            <person name="Krampis K."/>
            <person name="Lamour K.H."/>
            <person name="Lee M.K."/>
            <person name="McDonald W.H."/>
            <person name="Medina M."/>
            <person name="Meijer H.J."/>
            <person name="Nordberg E.K."/>
            <person name="Maclean D.J."/>
            <person name="Ospina-Giraldo M.D."/>
            <person name="Morris P.F."/>
            <person name="Phuntumart V."/>
            <person name="Putnam N.H."/>
            <person name="Rash S."/>
            <person name="Rose J.K."/>
            <person name="Sakihama Y."/>
            <person name="Salamov A.A."/>
            <person name="Savidor A."/>
            <person name="Scheuring C.F."/>
            <person name="Smith B.M."/>
            <person name="Sobral B.W."/>
            <person name="Terry A."/>
            <person name="Torto-Alalibo T.A."/>
            <person name="Win J."/>
            <person name="Xu Z."/>
            <person name="Zhang H."/>
            <person name="Grigoriev I.V."/>
            <person name="Rokhsar D.S."/>
            <person name="Boore J.L."/>
        </authorList>
    </citation>
    <scope>NUCLEOTIDE SEQUENCE [LARGE SCALE GENOMIC DNA]</scope>
    <source>
        <strain evidence="2 3">P6497</strain>
    </source>
</reference>
<dbReference type="AlphaFoldDB" id="G4YHY9"/>
<gene>
    <name evidence="2" type="ORF">PHYSODRAFT_472802</name>
</gene>
<dbReference type="KEGG" id="psoj:PHYSODRAFT_472802"/>
<dbReference type="RefSeq" id="XP_009513851.1">
    <property type="nucleotide sequence ID" value="XM_009515556.1"/>
</dbReference>
<protein>
    <submittedName>
        <fullName evidence="2">Uncharacterized protein</fullName>
    </submittedName>
</protein>
<organism evidence="2 3">
    <name type="scientific">Phytophthora sojae (strain P6497)</name>
    <name type="common">Soybean stem and root rot agent</name>
    <name type="synonym">Phytophthora megasperma f. sp. glycines</name>
    <dbReference type="NCBI Taxonomy" id="1094619"/>
    <lineage>
        <taxon>Eukaryota</taxon>
        <taxon>Sar</taxon>
        <taxon>Stramenopiles</taxon>
        <taxon>Oomycota</taxon>
        <taxon>Peronosporomycetes</taxon>
        <taxon>Peronosporales</taxon>
        <taxon>Peronosporaceae</taxon>
        <taxon>Phytophthora</taxon>
    </lineage>
</organism>
<dbReference type="OMA" id="QMMEIAF"/>
<dbReference type="InParanoid" id="G4YHY9"/>
<feature type="compositionally biased region" description="Polar residues" evidence="1">
    <location>
        <begin position="200"/>
        <end position="218"/>
    </location>
</feature>